<comment type="caution">
    <text evidence="1">The sequence shown here is derived from an EMBL/GenBank/DDBJ whole genome shotgun (WGS) entry which is preliminary data.</text>
</comment>
<proteinExistence type="predicted"/>
<dbReference type="Proteomes" id="UP000280307">
    <property type="component" value="Unassembled WGS sequence"/>
</dbReference>
<sequence length="64" mass="7105">MEQIDPAIAQLIIKQVGGSGQPPRYGVQYFTAGLDWQLKAFKQEYFSSMFASDSTVSHLLIPAK</sequence>
<gene>
    <name evidence="1" type="ORF">EI684_13710</name>
</gene>
<dbReference type="AlphaFoldDB" id="A0A426TX10"/>
<protein>
    <submittedName>
        <fullName evidence="1">Uncharacterized protein</fullName>
    </submittedName>
</protein>
<evidence type="ECO:0000313" key="1">
    <source>
        <dbReference type="EMBL" id="RRR70197.1"/>
    </source>
</evidence>
<feature type="non-terminal residue" evidence="1">
    <location>
        <position position="64"/>
    </location>
</feature>
<name>A0A426TX10_9CHLR</name>
<accession>A0A426TX10</accession>
<dbReference type="EMBL" id="RSAS01000547">
    <property type="protein sequence ID" value="RRR70197.1"/>
    <property type="molecule type" value="Genomic_DNA"/>
</dbReference>
<organism evidence="1 2">
    <name type="scientific">Candidatus Viridilinea halotolerans</name>
    <dbReference type="NCBI Taxonomy" id="2491704"/>
    <lineage>
        <taxon>Bacteria</taxon>
        <taxon>Bacillati</taxon>
        <taxon>Chloroflexota</taxon>
        <taxon>Chloroflexia</taxon>
        <taxon>Chloroflexales</taxon>
        <taxon>Chloroflexineae</taxon>
        <taxon>Oscillochloridaceae</taxon>
        <taxon>Candidatus Viridilinea</taxon>
    </lineage>
</organism>
<evidence type="ECO:0000313" key="2">
    <source>
        <dbReference type="Proteomes" id="UP000280307"/>
    </source>
</evidence>
<reference evidence="1 2" key="1">
    <citation type="submission" date="2018-12" db="EMBL/GenBank/DDBJ databases">
        <title>Genome Sequence of Candidatus Viridilinea halotolerans isolated from saline sulfide-rich spring.</title>
        <authorList>
            <person name="Grouzdev D.S."/>
            <person name="Burganskaya E.I."/>
            <person name="Krutkina M.S."/>
            <person name="Sukhacheva M.V."/>
            <person name="Gorlenko V.M."/>
        </authorList>
    </citation>
    <scope>NUCLEOTIDE SEQUENCE [LARGE SCALE GENOMIC DNA]</scope>
    <source>
        <strain evidence="1">Chok-6</strain>
    </source>
</reference>